<organism evidence="2 3">
    <name type="scientific">Ruminiclostridium cellobioparum subsp. termitidis CT1112</name>
    <dbReference type="NCBI Taxonomy" id="1195236"/>
    <lineage>
        <taxon>Bacteria</taxon>
        <taxon>Bacillati</taxon>
        <taxon>Bacillota</taxon>
        <taxon>Clostridia</taxon>
        <taxon>Eubacteriales</taxon>
        <taxon>Oscillospiraceae</taxon>
        <taxon>Ruminiclostridium</taxon>
    </lineage>
</organism>
<evidence type="ECO:0000313" key="3">
    <source>
        <dbReference type="Proteomes" id="UP000014155"/>
    </source>
</evidence>
<feature type="domain" description="Bacterial toxin 47" evidence="1">
    <location>
        <begin position="64"/>
        <end position="175"/>
    </location>
</feature>
<dbReference type="InterPro" id="IPR029103">
    <property type="entry name" value="Ntox47"/>
</dbReference>
<dbReference type="EMBL" id="AORV01000046">
    <property type="protein sequence ID" value="EMS70891.1"/>
    <property type="molecule type" value="Genomic_DNA"/>
</dbReference>
<sequence>MKKLNDLTSKILSKFKFKGLEFKLEGKYILIYGIFNPKKLIAKLKIKDTGAREVRAGKGLIGNNWKFNPSKDVDLRGSGKTYRDGLDEAFNRTGLSRDQFEVTKWGKDINGKSVPVEWEGPGGAGVNMDIPEWNNVKTNGTLGEGPHQPHIGYQTPGKGANRIRGHIFTDDVPATRR</sequence>
<keyword evidence="3" id="KW-1185">Reference proteome</keyword>
<dbReference type="RefSeq" id="WP_004627786.1">
    <property type="nucleotide sequence ID" value="NZ_AORV01000046.1"/>
</dbReference>
<dbReference type="AlphaFoldDB" id="S0FKR4"/>
<protein>
    <recommendedName>
        <fullName evidence="1">Bacterial toxin 47 domain-containing protein</fullName>
    </recommendedName>
</protein>
<accession>S0FKR4</accession>
<evidence type="ECO:0000313" key="2">
    <source>
        <dbReference type="EMBL" id="EMS70891.1"/>
    </source>
</evidence>
<proteinExistence type="predicted"/>
<gene>
    <name evidence="2" type="ORF">CTER_3486</name>
</gene>
<name>S0FKR4_RUMCE</name>
<dbReference type="Proteomes" id="UP000014155">
    <property type="component" value="Unassembled WGS sequence"/>
</dbReference>
<dbReference type="PATRIC" id="fig|1195236.3.peg.3709"/>
<evidence type="ECO:0000259" key="1">
    <source>
        <dbReference type="Pfam" id="PF15540"/>
    </source>
</evidence>
<reference evidence="2 3" key="1">
    <citation type="journal article" date="2013" name="Genome Announc.">
        <title>Draft Genome Sequence of the Cellulolytic, Mesophilic, Anaerobic Bacterium Clostridium termitidis Strain CT1112 (DSM 5398).</title>
        <authorList>
            <person name="Lal S."/>
            <person name="Ramachandran U."/>
            <person name="Zhang X."/>
            <person name="Munir R."/>
            <person name="Sparling R."/>
            <person name="Levin D.B."/>
        </authorList>
    </citation>
    <scope>NUCLEOTIDE SEQUENCE [LARGE SCALE GENOMIC DNA]</scope>
    <source>
        <strain evidence="2 3">CT1112</strain>
    </source>
</reference>
<dbReference type="Pfam" id="PF15540">
    <property type="entry name" value="Ntox47"/>
    <property type="match status" value="1"/>
</dbReference>
<comment type="caution">
    <text evidence="2">The sequence shown here is derived from an EMBL/GenBank/DDBJ whole genome shotgun (WGS) entry which is preliminary data.</text>
</comment>
<dbReference type="STRING" id="1195236.CTER_3486"/>
<dbReference type="eggNOG" id="COG1372">
    <property type="taxonomic scope" value="Bacteria"/>
</dbReference>